<organism evidence="2 3">
    <name type="scientific">Tegillarca granosa</name>
    <name type="common">Malaysian cockle</name>
    <name type="synonym">Anadara granosa</name>
    <dbReference type="NCBI Taxonomy" id="220873"/>
    <lineage>
        <taxon>Eukaryota</taxon>
        <taxon>Metazoa</taxon>
        <taxon>Spiralia</taxon>
        <taxon>Lophotrochozoa</taxon>
        <taxon>Mollusca</taxon>
        <taxon>Bivalvia</taxon>
        <taxon>Autobranchia</taxon>
        <taxon>Pteriomorphia</taxon>
        <taxon>Arcoida</taxon>
        <taxon>Arcoidea</taxon>
        <taxon>Arcidae</taxon>
        <taxon>Tegillarca</taxon>
    </lineage>
</organism>
<dbReference type="Gene3D" id="3.30.70.1820">
    <property type="entry name" value="L1 transposable element, RRM domain"/>
    <property type="match status" value="1"/>
</dbReference>
<sequence length="549" mass="62682">MSNSNLPDEVDLEDFEKPKKKRQRHFTNINNNQSTIMSTQSPIPDSEIQKIALVMKNLVFTDLRTAIVSDVRSLIVPDLNQVIETSFQQVINKENIKLQQENEMFKAELDQLEQYSRRNAIRIAGIKENSEESTNDIVLDIAKRAKLDITVNDLDRSHRVGPVKQGTQRQIIAKFTNYRAELKLMKARKYFRKSGDTVLKSVYINEDLTKARSKLYNAAREYVKNKHCNKCWTWDGKVFVTDRNDRKFRIDSIRDLLQFSATSLTPRYNQTPTTSSTLSYADALSATSKMTTSDIQMPPLNLFSTKADRITETNGGGIIVYVKDTYYSERRHDLELTDIESLWIEVKTKNTRILIGTYYRPPNSGTEFWDKFETALDSAFDLNADILLLTALGNLSPILKKVSIPNICKSGFLSGCVSDMRVSSVGTSQLTTHWNPSSSSGRLTVNIGHVTVKGKWRFKISWIFRDSGRFRLTFHNIHFSLSGYIRNSNKLVISGCSCRVGSAKLKLTGGGSWLYNRFTGRVERSITRQANTKFCKNSCNKLKWKSFKI</sequence>
<evidence type="ECO:0000313" key="3">
    <source>
        <dbReference type="Proteomes" id="UP001217089"/>
    </source>
</evidence>
<dbReference type="Gene3D" id="3.60.10.10">
    <property type="entry name" value="Endonuclease/exonuclease/phosphatase"/>
    <property type="match status" value="1"/>
</dbReference>
<dbReference type="InterPro" id="IPR017943">
    <property type="entry name" value="Bactericidal_perm-incr_a/b_dom"/>
</dbReference>
<gene>
    <name evidence="2" type="ORF">KUTeg_019231</name>
</gene>
<dbReference type="PANTHER" id="PTHR10504:SF131">
    <property type="entry name" value="BPI2 DOMAIN-CONTAINING PROTEIN"/>
    <property type="match status" value="1"/>
</dbReference>
<feature type="region of interest" description="Disordered" evidence="1">
    <location>
        <begin position="1"/>
        <end position="23"/>
    </location>
</feature>
<reference evidence="2 3" key="1">
    <citation type="submission" date="2022-12" db="EMBL/GenBank/DDBJ databases">
        <title>Chromosome-level genome of Tegillarca granosa.</title>
        <authorList>
            <person name="Kim J."/>
        </authorList>
    </citation>
    <scope>NUCLEOTIDE SEQUENCE [LARGE SCALE GENOMIC DNA]</scope>
    <source>
        <strain evidence="2">Teg-2019</strain>
        <tissue evidence="2">Adductor muscle</tissue>
    </source>
</reference>
<proteinExistence type="predicted"/>
<dbReference type="InterPro" id="IPR032942">
    <property type="entry name" value="BPI/LBP/Plunc"/>
</dbReference>
<keyword evidence="3" id="KW-1185">Reference proteome</keyword>
<dbReference type="PANTHER" id="PTHR10504">
    <property type="entry name" value="BACTERICIDAL PERMEABILITY-INCREASING BPI PROTEIN-RELATED"/>
    <property type="match status" value="1"/>
</dbReference>
<name>A0ABQ9EHD2_TEGGR</name>
<dbReference type="Gene3D" id="3.15.10.10">
    <property type="entry name" value="Bactericidal permeability-increasing protein, domain 1"/>
    <property type="match status" value="1"/>
</dbReference>
<dbReference type="Proteomes" id="UP001217089">
    <property type="component" value="Unassembled WGS sequence"/>
</dbReference>
<comment type="caution">
    <text evidence="2">The sequence shown here is derived from an EMBL/GenBank/DDBJ whole genome shotgun (WGS) entry which is preliminary data.</text>
</comment>
<accession>A0ABQ9EHD2</accession>
<evidence type="ECO:0000256" key="1">
    <source>
        <dbReference type="SAM" id="MobiDB-lite"/>
    </source>
</evidence>
<dbReference type="SUPFAM" id="SSF55394">
    <property type="entry name" value="Bactericidal permeability-increasing protein, BPI"/>
    <property type="match status" value="1"/>
</dbReference>
<evidence type="ECO:0000313" key="2">
    <source>
        <dbReference type="EMBL" id="KAJ8302835.1"/>
    </source>
</evidence>
<dbReference type="InterPro" id="IPR036691">
    <property type="entry name" value="Endo/exonu/phosph_ase_sf"/>
</dbReference>
<dbReference type="EMBL" id="JARBDR010000917">
    <property type="protein sequence ID" value="KAJ8302835.1"/>
    <property type="molecule type" value="Genomic_DNA"/>
</dbReference>
<protein>
    <submittedName>
        <fullName evidence="2">Uncharacterized protein</fullName>
    </submittedName>
</protein>